<dbReference type="GO" id="GO:0016805">
    <property type="term" value="F:dipeptidase activity"/>
    <property type="evidence" value="ECO:0007669"/>
    <property type="project" value="InterPro"/>
</dbReference>
<comment type="similarity">
    <text evidence="1">Belongs to the peptidase M20A family.</text>
</comment>
<organism evidence="3 4">
    <name type="scientific">Pinctada imbricata</name>
    <name type="common">Atlantic pearl-oyster</name>
    <name type="synonym">Pinctada martensii</name>
    <dbReference type="NCBI Taxonomy" id="66713"/>
    <lineage>
        <taxon>Eukaryota</taxon>
        <taxon>Metazoa</taxon>
        <taxon>Spiralia</taxon>
        <taxon>Lophotrochozoa</taxon>
        <taxon>Mollusca</taxon>
        <taxon>Bivalvia</taxon>
        <taxon>Autobranchia</taxon>
        <taxon>Pteriomorphia</taxon>
        <taxon>Pterioida</taxon>
        <taxon>Pterioidea</taxon>
        <taxon>Pteriidae</taxon>
        <taxon>Pinctada</taxon>
    </lineage>
</organism>
<dbReference type="SUPFAM" id="SSF55031">
    <property type="entry name" value="Bacterial exopeptidase dimerisation domain"/>
    <property type="match status" value="1"/>
</dbReference>
<evidence type="ECO:0000313" key="4">
    <source>
        <dbReference type="Proteomes" id="UP001186944"/>
    </source>
</evidence>
<dbReference type="InterPro" id="IPR036264">
    <property type="entry name" value="Bact_exopeptidase_dim_dom"/>
</dbReference>
<protein>
    <recommendedName>
        <fullName evidence="1">Peptidase M20 domain-containing protein 2</fullName>
    </recommendedName>
</protein>
<sequence>MNDIKHAACLAIDHASTELYDISQEIWKRPETGSEEHNAHDVLTRFLESKGFNVERKFKLDTAFRAFLGSKENGPHIAVMCEYDALPVIGHACGHNLIAESAIAAGLGVKAAFEKAGKPLGCITVLGTPSEETTGGKIDLINQGCFTDVDAAMMVHPAPGDSLNPQLLACASVIVKYSGKASHAAAFPWEGVNALDAAVTCYQTISNLRQQMKPTWRVHGVILNGGVKSNIIPEETELEYSIRTQNKTDLEILTKKCVDCFESAARATGCKVEIRFAGEPYLNVISNLPLLKAFESNCKIINAGDYSKTGSFLDSASTDMGNVSYVVPSIHPCFYIGSDAVNHTREFTVASGDHKAQPYTIAQSKAMAMTAIDVFMNPGLLEEIKTKFKEDLFHN</sequence>
<evidence type="ECO:0000313" key="3">
    <source>
        <dbReference type="EMBL" id="KAK3091653.1"/>
    </source>
</evidence>
<keyword evidence="4" id="KW-1185">Reference proteome</keyword>
<dbReference type="NCBIfam" id="TIGR01891">
    <property type="entry name" value="amidohydrolases"/>
    <property type="match status" value="1"/>
</dbReference>
<dbReference type="Pfam" id="PF01546">
    <property type="entry name" value="Peptidase_M20"/>
    <property type="match status" value="1"/>
</dbReference>
<dbReference type="InterPro" id="IPR052030">
    <property type="entry name" value="Peptidase_M20/M20A_hydrolases"/>
</dbReference>
<dbReference type="InterPro" id="IPR017439">
    <property type="entry name" value="Amidohydrolase"/>
</dbReference>
<dbReference type="Gene3D" id="3.30.70.360">
    <property type="match status" value="1"/>
</dbReference>
<comment type="caution">
    <text evidence="3">The sequence shown here is derived from an EMBL/GenBank/DDBJ whole genome shotgun (WGS) entry which is preliminary data.</text>
</comment>
<dbReference type="FunFam" id="3.30.70.360:FF:000004">
    <property type="entry name" value="Peptidase M20 domain-containing protein 2"/>
    <property type="match status" value="1"/>
</dbReference>
<accession>A0AA88XTV1</accession>
<dbReference type="AlphaFoldDB" id="A0AA88XTV1"/>
<dbReference type="PANTHER" id="PTHR30575">
    <property type="entry name" value="PEPTIDASE M20"/>
    <property type="match status" value="1"/>
</dbReference>
<evidence type="ECO:0000259" key="2">
    <source>
        <dbReference type="Pfam" id="PF07687"/>
    </source>
</evidence>
<evidence type="ECO:0000256" key="1">
    <source>
        <dbReference type="PIRNR" id="PIRNR037226"/>
    </source>
</evidence>
<feature type="domain" description="Peptidase M20 dimerisation" evidence="2">
    <location>
        <begin position="172"/>
        <end position="266"/>
    </location>
</feature>
<dbReference type="InterPro" id="IPR011650">
    <property type="entry name" value="Peptidase_M20_dimer"/>
</dbReference>
<dbReference type="InterPro" id="IPR017144">
    <property type="entry name" value="Xaa-Arg_dipeptidase"/>
</dbReference>
<dbReference type="CDD" id="cd05672">
    <property type="entry name" value="M20_ACY1L2-like"/>
    <property type="match status" value="1"/>
</dbReference>
<proteinExistence type="inferred from homology"/>
<dbReference type="PANTHER" id="PTHR30575:SF0">
    <property type="entry name" value="XAA-ARG DIPEPTIDASE"/>
    <property type="match status" value="1"/>
</dbReference>
<gene>
    <name evidence="3" type="ORF">FSP39_021577</name>
</gene>
<dbReference type="Gene3D" id="3.40.630.10">
    <property type="entry name" value="Zn peptidases"/>
    <property type="match status" value="1"/>
</dbReference>
<dbReference type="Pfam" id="PF07687">
    <property type="entry name" value="M20_dimer"/>
    <property type="match status" value="1"/>
</dbReference>
<dbReference type="PIRSF" id="PIRSF037226">
    <property type="entry name" value="Amidohydrolase_ACY1L2_prd"/>
    <property type="match status" value="1"/>
</dbReference>
<dbReference type="SUPFAM" id="SSF53187">
    <property type="entry name" value="Zn-dependent exopeptidases"/>
    <property type="match status" value="1"/>
</dbReference>
<dbReference type="EMBL" id="VSWD01000010">
    <property type="protein sequence ID" value="KAK3091653.1"/>
    <property type="molecule type" value="Genomic_DNA"/>
</dbReference>
<dbReference type="Proteomes" id="UP001186944">
    <property type="component" value="Unassembled WGS sequence"/>
</dbReference>
<reference evidence="3" key="1">
    <citation type="submission" date="2019-08" db="EMBL/GenBank/DDBJ databases">
        <title>The improved chromosome-level genome for the pearl oyster Pinctada fucata martensii using PacBio sequencing and Hi-C.</title>
        <authorList>
            <person name="Zheng Z."/>
        </authorList>
    </citation>
    <scope>NUCLEOTIDE SEQUENCE</scope>
    <source>
        <strain evidence="3">ZZ-2019</strain>
        <tissue evidence="3">Adductor muscle</tissue>
    </source>
</reference>
<name>A0AA88XTV1_PINIB</name>
<dbReference type="InterPro" id="IPR002933">
    <property type="entry name" value="Peptidase_M20"/>
</dbReference>